<feature type="transmembrane region" description="Helical" evidence="1">
    <location>
        <begin position="49"/>
        <end position="68"/>
    </location>
</feature>
<feature type="transmembrane region" description="Helical" evidence="1">
    <location>
        <begin position="106"/>
        <end position="127"/>
    </location>
</feature>
<keyword evidence="3" id="KW-1185">Reference proteome</keyword>
<evidence type="ECO:0000313" key="3">
    <source>
        <dbReference type="Proteomes" id="UP000647416"/>
    </source>
</evidence>
<gene>
    <name evidence="2" type="ORF">H8706_09130</name>
</gene>
<dbReference type="RefSeq" id="WP_178348009.1">
    <property type="nucleotide sequence ID" value="NZ_JACRTE010000012.1"/>
</dbReference>
<accession>A0A926IUN6</accession>
<evidence type="ECO:0000313" key="2">
    <source>
        <dbReference type="EMBL" id="MBC8597028.1"/>
    </source>
</evidence>
<sequence>MKKKFLRYFSIFMCEAYFVSLFLPIQLIIAGKTVLGMNFLFIPLMGGEIPQTFAFSLLMAVVPLFALFSSLAKRPTQWTVYLSFVLFFLLGAFFVFSLVYGFGNGFGLAVCAAESAMLCILCAAKILSYDGEDDIKAENEKIVNDFLMNNQVKERPQNAVKTEKCPYCGRTLYGGEQCDCALKTAGKR</sequence>
<feature type="transmembrane region" description="Helical" evidence="1">
    <location>
        <begin position="80"/>
        <end position="100"/>
    </location>
</feature>
<organism evidence="2 3">
    <name type="scientific">Qingrenia yutianensis</name>
    <dbReference type="NCBI Taxonomy" id="2763676"/>
    <lineage>
        <taxon>Bacteria</taxon>
        <taxon>Bacillati</taxon>
        <taxon>Bacillota</taxon>
        <taxon>Clostridia</taxon>
        <taxon>Eubacteriales</taxon>
        <taxon>Oscillospiraceae</taxon>
        <taxon>Qingrenia</taxon>
    </lineage>
</organism>
<feature type="transmembrane region" description="Helical" evidence="1">
    <location>
        <begin position="7"/>
        <end position="29"/>
    </location>
</feature>
<keyword evidence="1" id="KW-1133">Transmembrane helix</keyword>
<keyword evidence="1" id="KW-0472">Membrane</keyword>
<name>A0A926IUN6_9FIRM</name>
<dbReference type="Proteomes" id="UP000647416">
    <property type="component" value="Unassembled WGS sequence"/>
</dbReference>
<reference evidence="2" key="1">
    <citation type="submission" date="2020-08" db="EMBL/GenBank/DDBJ databases">
        <title>Genome public.</title>
        <authorList>
            <person name="Liu C."/>
            <person name="Sun Q."/>
        </authorList>
    </citation>
    <scope>NUCLEOTIDE SEQUENCE</scope>
    <source>
        <strain evidence="2">NSJ-50</strain>
    </source>
</reference>
<dbReference type="AlphaFoldDB" id="A0A926IUN6"/>
<protein>
    <submittedName>
        <fullName evidence="2">Uncharacterized protein</fullName>
    </submittedName>
</protein>
<proteinExistence type="predicted"/>
<keyword evidence="1" id="KW-0812">Transmembrane</keyword>
<evidence type="ECO:0000256" key="1">
    <source>
        <dbReference type="SAM" id="Phobius"/>
    </source>
</evidence>
<dbReference type="EMBL" id="JACRTE010000012">
    <property type="protein sequence ID" value="MBC8597028.1"/>
    <property type="molecule type" value="Genomic_DNA"/>
</dbReference>
<comment type="caution">
    <text evidence="2">The sequence shown here is derived from an EMBL/GenBank/DDBJ whole genome shotgun (WGS) entry which is preliminary data.</text>
</comment>